<sequence length="137" mass="15667">MRSFLITAKGHPNVKCTHKTTLEITKEDYLTSTGDCIIGISADKSMLDFPEDFKERIRNASRVVVEILVDGLRDVVVGRGHRDLILNHPTDIVIRRSTYICPRTLMICADKGARDIDREIVRRLRDRSKLTFKITVD</sequence>
<organism evidence="1 3">
    <name type="scientific">Methanothermococcus okinawensis</name>
    <dbReference type="NCBI Taxonomy" id="155863"/>
    <lineage>
        <taxon>Archaea</taxon>
        <taxon>Methanobacteriati</taxon>
        <taxon>Methanobacteriota</taxon>
        <taxon>Methanomada group</taxon>
        <taxon>Methanococci</taxon>
        <taxon>Methanococcales</taxon>
        <taxon>Methanococcaceae</taxon>
        <taxon>Methanothermococcus</taxon>
    </lineage>
</organism>
<reference evidence="1" key="1">
    <citation type="journal article" date="2020" name="ISME J.">
        <title>Gammaproteobacteria mediating utilization of methyl-, sulfur- and petroleum organic compounds in deep ocean hydrothermal plumes.</title>
        <authorList>
            <person name="Zhou Z."/>
            <person name="Liu Y."/>
            <person name="Pan J."/>
            <person name="Cron B.R."/>
            <person name="Toner B.M."/>
            <person name="Anantharaman K."/>
            <person name="Breier J.A."/>
            <person name="Dick G.J."/>
            <person name="Li M."/>
        </authorList>
    </citation>
    <scope>NUCLEOTIDE SEQUENCE</scope>
    <source>
        <strain evidence="1">SZUA-1453</strain>
        <strain evidence="2">SZUA-1471</strain>
    </source>
</reference>
<dbReference type="Proteomes" id="UP000618343">
    <property type="component" value="Unassembled WGS sequence"/>
</dbReference>
<evidence type="ECO:0000313" key="1">
    <source>
        <dbReference type="EMBL" id="HIP84361.1"/>
    </source>
</evidence>
<proteinExistence type="predicted"/>
<accession>A0A833E130</accession>
<dbReference type="InterPro" id="IPR023131">
    <property type="entry name" value="Mth639-like_dom_sf"/>
</dbReference>
<protein>
    <submittedName>
        <fullName evidence="1">DUF371 domain-containing protein</fullName>
    </submittedName>
</protein>
<dbReference type="Gene3D" id="2.60.120.630">
    <property type="entry name" value="mth639 domain like"/>
    <property type="match status" value="1"/>
</dbReference>
<comment type="caution">
    <text evidence="1">The sequence shown here is derived from an EMBL/GenBank/DDBJ whole genome shotgun (WGS) entry which is preliminary data.</text>
</comment>
<gene>
    <name evidence="1" type="ORF">EYH15_02595</name>
    <name evidence="2" type="ORF">EYH21_04825</name>
</gene>
<dbReference type="InterPro" id="IPR007171">
    <property type="entry name" value="DUF371"/>
</dbReference>
<dbReference type="PANTHER" id="PTHR40696">
    <property type="entry name" value="DUF371 FAMILY PROTEIN"/>
    <property type="match status" value="1"/>
</dbReference>
<dbReference type="EMBL" id="DQUO01000059">
    <property type="protein sequence ID" value="HIP91602.1"/>
    <property type="molecule type" value="Genomic_DNA"/>
</dbReference>
<dbReference type="PANTHER" id="PTHR40696:SF1">
    <property type="entry name" value="DUF371 DOMAIN-CONTAINING PROTEIN"/>
    <property type="match status" value="1"/>
</dbReference>
<dbReference type="Pfam" id="PF04027">
    <property type="entry name" value="DUF371"/>
    <property type="match status" value="1"/>
</dbReference>
<dbReference type="AlphaFoldDB" id="A0A833E130"/>
<dbReference type="EMBL" id="DQUI01000048">
    <property type="protein sequence ID" value="HIP84361.1"/>
    <property type="molecule type" value="Genomic_DNA"/>
</dbReference>
<name>A0A833E130_9EURY</name>
<evidence type="ECO:0000313" key="3">
    <source>
        <dbReference type="Proteomes" id="UP000643554"/>
    </source>
</evidence>
<evidence type="ECO:0000313" key="2">
    <source>
        <dbReference type="EMBL" id="HIP91602.1"/>
    </source>
</evidence>
<dbReference type="Proteomes" id="UP000643554">
    <property type="component" value="Unassembled WGS sequence"/>
</dbReference>